<name>A0A0D0B4D6_9AGAM</name>
<dbReference type="InParanoid" id="A0A0D0B4D6"/>
<accession>A0A0D0B4D6</accession>
<dbReference type="Proteomes" id="UP000054485">
    <property type="component" value="Unassembled WGS sequence"/>
</dbReference>
<keyword evidence="3" id="KW-1185">Reference proteome</keyword>
<reference evidence="2 3" key="1">
    <citation type="submission" date="2014-04" db="EMBL/GenBank/DDBJ databases">
        <authorList>
            <consortium name="DOE Joint Genome Institute"/>
            <person name="Kuo A."/>
            <person name="Ruytinx J."/>
            <person name="Rineau F."/>
            <person name="Colpaert J."/>
            <person name="Kohler A."/>
            <person name="Nagy L.G."/>
            <person name="Floudas D."/>
            <person name="Copeland A."/>
            <person name="Barry K.W."/>
            <person name="Cichocki N."/>
            <person name="Veneault-Fourrey C."/>
            <person name="LaButti K."/>
            <person name="Lindquist E.A."/>
            <person name="Lipzen A."/>
            <person name="Lundell T."/>
            <person name="Morin E."/>
            <person name="Murat C."/>
            <person name="Sun H."/>
            <person name="Tunlid A."/>
            <person name="Henrissat B."/>
            <person name="Grigoriev I.V."/>
            <person name="Hibbett D.S."/>
            <person name="Martin F."/>
            <person name="Nordberg H.P."/>
            <person name="Cantor M.N."/>
            <person name="Hua S.X."/>
        </authorList>
    </citation>
    <scope>NUCLEOTIDE SEQUENCE [LARGE SCALE GENOMIC DNA]</scope>
    <source>
        <strain evidence="2 3">UH-Slu-Lm8-n1</strain>
    </source>
</reference>
<proteinExistence type="predicted"/>
<evidence type="ECO:0000313" key="2">
    <source>
        <dbReference type="EMBL" id="KIK41347.1"/>
    </source>
</evidence>
<dbReference type="HOGENOM" id="CLU_3107981_0_0_1"/>
<gene>
    <name evidence="2" type="ORF">CY34DRAFT_806151</name>
</gene>
<dbReference type="EMBL" id="KN835271">
    <property type="protein sequence ID" value="KIK41347.1"/>
    <property type="molecule type" value="Genomic_DNA"/>
</dbReference>
<protein>
    <submittedName>
        <fullName evidence="2">Uncharacterized protein</fullName>
    </submittedName>
</protein>
<evidence type="ECO:0000256" key="1">
    <source>
        <dbReference type="SAM" id="MobiDB-lite"/>
    </source>
</evidence>
<reference evidence="3" key="2">
    <citation type="submission" date="2015-01" db="EMBL/GenBank/DDBJ databases">
        <title>Evolutionary Origins and Diversification of the Mycorrhizal Mutualists.</title>
        <authorList>
            <consortium name="DOE Joint Genome Institute"/>
            <consortium name="Mycorrhizal Genomics Consortium"/>
            <person name="Kohler A."/>
            <person name="Kuo A."/>
            <person name="Nagy L.G."/>
            <person name="Floudas D."/>
            <person name="Copeland A."/>
            <person name="Barry K.W."/>
            <person name="Cichocki N."/>
            <person name="Veneault-Fourrey C."/>
            <person name="LaButti K."/>
            <person name="Lindquist E.A."/>
            <person name="Lipzen A."/>
            <person name="Lundell T."/>
            <person name="Morin E."/>
            <person name="Murat C."/>
            <person name="Riley R."/>
            <person name="Ohm R."/>
            <person name="Sun H."/>
            <person name="Tunlid A."/>
            <person name="Henrissat B."/>
            <person name="Grigoriev I.V."/>
            <person name="Hibbett D.S."/>
            <person name="Martin F."/>
        </authorList>
    </citation>
    <scope>NUCLEOTIDE SEQUENCE [LARGE SCALE GENOMIC DNA]</scope>
    <source>
        <strain evidence="3">UH-Slu-Lm8-n1</strain>
    </source>
</reference>
<dbReference type="AlphaFoldDB" id="A0A0D0B4D6"/>
<sequence>MKKHAAPPCVNTEELKTSGSKIDTSKKTYRSGVGEEARKGVFSSKVSWETM</sequence>
<feature type="region of interest" description="Disordered" evidence="1">
    <location>
        <begin position="1"/>
        <end position="27"/>
    </location>
</feature>
<organism evidence="2 3">
    <name type="scientific">Suillus luteus UH-Slu-Lm8-n1</name>
    <dbReference type="NCBI Taxonomy" id="930992"/>
    <lineage>
        <taxon>Eukaryota</taxon>
        <taxon>Fungi</taxon>
        <taxon>Dikarya</taxon>
        <taxon>Basidiomycota</taxon>
        <taxon>Agaricomycotina</taxon>
        <taxon>Agaricomycetes</taxon>
        <taxon>Agaricomycetidae</taxon>
        <taxon>Boletales</taxon>
        <taxon>Suillineae</taxon>
        <taxon>Suillaceae</taxon>
        <taxon>Suillus</taxon>
    </lineage>
</organism>
<evidence type="ECO:0000313" key="3">
    <source>
        <dbReference type="Proteomes" id="UP000054485"/>
    </source>
</evidence>